<keyword evidence="3" id="KW-1185">Reference proteome</keyword>
<proteinExistence type="predicted"/>
<evidence type="ECO:0000313" key="2">
    <source>
        <dbReference type="EMBL" id="CAK9070155.1"/>
    </source>
</evidence>
<organism evidence="2 3">
    <name type="scientific">Durusdinium trenchii</name>
    <dbReference type="NCBI Taxonomy" id="1381693"/>
    <lineage>
        <taxon>Eukaryota</taxon>
        <taxon>Sar</taxon>
        <taxon>Alveolata</taxon>
        <taxon>Dinophyceae</taxon>
        <taxon>Suessiales</taxon>
        <taxon>Symbiodiniaceae</taxon>
        <taxon>Durusdinium</taxon>
    </lineage>
</organism>
<dbReference type="EMBL" id="CAXAMN010022474">
    <property type="protein sequence ID" value="CAK9070155.1"/>
    <property type="molecule type" value="Genomic_DNA"/>
</dbReference>
<reference evidence="2 3" key="1">
    <citation type="submission" date="2024-02" db="EMBL/GenBank/DDBJ databases">
        <authorList>
            <person name="Chen Y."/>
            <person name="Shah S."/>
            <person name="Dougan E. K."/>
            <person name="Thang M."/>
            <person name="Chan C."/>
        </authorList>
    </citation>
    <scope>NUCLEOTIDE SEQUENCE [LARGE SCALE GENOMIC DNA]</scope>
</reference>
<dbReference type="Proteomes" id="UP001642484">
    <property type="component" value="Unassembled WGS sequence"/>
</dbReference>
<accession>A0ABP0P2B6</accession>
<feature type="region of interest" description="Disordered" evidence="1">
    <location>
        <begin position="181"/>
        <end position="201"/>
    </location>
</feature>
<feature type="compositionally biased region" description="Basic residues" evidence="1">
    <location>
        <begin position="181"/>
        <end position="191"/>
    </location>
</feature>
<sequence>MSRQPDSDSESVEAHGVTISSRYVVQDGKNKPWLPTTLTKMDKTFCKCSKFDRGFVMFCLERSMQTTSKKGEATTCNVPVFKHLLDERRRKSIECAQEALEVEDVQPDDSVVQKRKKIKSSHEALVNPVISVTFPPVGHLEAREVDVLWGVKSADLWVELTGQNMKHTKMLIQSQSDQVFCKKKASPKKNKEKNETDDRPY</sequence>
<protein>
    <submittedName>
        <fullName evidence="2">Uncharacterized protein</fullName>
    </submittedName>
</protein>
<comment type="caution">
    <text evidence="2">The sequence shown here is derived from an EMBL/GenBank/DDBJ whole genome shotgun (WGS) entry which is preliminary data.</text>
</comment>
<feature type="compositionally biased region" description="Basic and acidic residues" evidence="1">
    <location>
        <begin position="192"/>
        <end position="201"/>
    </location>
</feature>
<evidence type="ECO:0000256" key="1">
    <source>
        <dbReference type="SAM" id="MobiDB-lite"/>
    </source>
</evidence>
<evidence type="ECO:0000313" key="3">
    <source>
        <dbReference type="Proteomes" id="UP001642484"/>
    </source>
</evidence>
<name>A0ABP0P2B6_9DINO</name>
<gene>
    <name evidence="2" type="ORF">CCMP2556_LOCUS34498</name>
</gene>